<sequence>MAGITFNLFLIRIGQLRSELYEMDVDGGTRNFGLPTLTISDTQTHGNLEEKVGGS</sequence>
<dbReference type="Proteomes" id="UP000054549">
    <property type="component" value="Unassembled WGS sequence"/>
</dbReference>
<gene>
    <name evidence="1" type="ORF">M378DRAFT_15961</name>
</gene>
<name>A0A0C2S564_AMAMK</name>
<keyword evidence="2" id="KW-1185">Reference proteome</keyword>
<reference evidence="1 2" key="1">
    <citation type="submission" date="2014-04" db="EMBL/GenBank/DDBJ databases">
        <title>Evolutionary Origins and Diversification of the Mycorrhizal Mutualists.</title>
        <authorList>
            <consortium name="DOE Joint Genome Institute"/>
            <consortium name="Mycorrhizal Genomics Consortium"/>
            <person name="Kohler A."/>
            <person name="Kuo A."/>
            <person name="Nagy L.G."/>
            <person name="Floudas D."/>
            <person name="Copeland A."/>
            <person name="Barry K.W."/>
            <person name="Cichocki N."/>
            <person name="Veneault-Fourrey C."/>
            <person name="LaButti K."/>
            <person name="Lindquist E.A."/>
            <person name="Lipzen A."/>
            <person name="Lundell T."/>
            <person name="Morin E."/>
            <person name="Murat C."/>
            <person name="Riley R."/>
            <person name="Ohm R."/>
            <person name="Sun H."/>
            <person name="Tunlid A."/>
            <person name="Henrissat B."/>
            <person name="Grigoriev I.V."/>
            <person name="Hibbett D.S."/>
            <person name="Martin F."/>
        </authorList>
    </citation>
    <scope>NUCLEOTIDE SEQUENCE [LARGE SCALE GENOMIC DNA]</scope>
    <source>
        <strain evidence="1 2">Koide BX008</strain>
    </source>
</reference>
<dbReference type="HOGENOM" id="CLU_3031860_0_0_1"/>
<evidence type="ECO:0000313" key="2">
    <source>
        <dbReference type="Proteomes" id="UP000054549"/>
    </source>
</evidence>
<evidence type="ECO:0000313" key="1">
    <source>
        <dbReference type="EMBL" id="KIL57860.1"/>
    </source>
</evidence>
<dbReference type="AlphaFoldDB" id="A0A0C2S564"/>
<protein>
    <submittedName>
        <fullName evidence="1">Uncharacterized protein</fullName>
    </submittedName>
</protein>
<dbReference type="EMBL" id="KN818355">
    <property type="protein sequence ID" value="KIL57860.1"/>
    <property type="molecule type" value="Genomic_DNA"/>
</dbReference>
<accession>A0A0C2S564</accession>
<dbReference type="InParanoid" id="A0A0C2S564"/>
<proteinExistence type="predicted"/>
<organism evidence="1 2">
    <name type="scientific">Amanita muscaria (strain Koide BX008)</name>
    <dbReference type="NCBI Taxonomy" id="946122"/>
    <lineage>
        <taxon>Eukaryota</taxon>
        <taxon>Fungi</taxon>
        <taxon>Dikarya</taxon>
        <taxon>Basidiomycota</taxon>
        <taxon>Agaricomycotina</taxon>
        <taxon>Agaricomycetes</taxon>
        <taxon>Agaricomycetidae</taxon>
        <taxon>Agaricales</taxon>
        <taxon>Pluteineae</taxon>
        <taxon>Amanitaceae</taxon>
        <taxon>Amanita</taxon>
    </lineage>
</organism>